<keyword evidence="2" id="KW-1185">Reference proteome</keyword>
<dbReference type="Ensembl" id="ENSOSIT00000018416.1">
    <property type="protein sequence ID" value="ENSOSIP00000017431.1"/>
    <property type="gene ID" value="ENSOSIG00000009536.1"/>
</dbReference>
<sequence>MTVRVNGCVIVDILPCDRLATCPGHPLPSPTSVVSYLLSPQLEVLCSVNILQFIFIALRLDDIIKWPWLVSLTNDNTRQIHSLFLCSW</sequence>
<evidence type="ECO:0000313" key="2">
    <source>
        <dbReference type="Proteomes" id="UP000694383"/>
    </source>
</evidence>
<reference evidence="1" key="1">
    <citation type="submission" date="2025-08" db="UniProtKB">
        <authorList>
            <consortium name="Ensembl"/>
        </authorList>
    </citation>
    <scope>IDENTIFICATION</scope>
</reference>
<proteinExistence type="predicted"/>
<reference evidence="1" key="2">
    <citation type="submission" date="2025-09" db="UniProtKB">
        <authorList>
            <consortium name="Ensembl"/>
        </authorList>
    </citation>
    <scope>IDENTIFICATION</scope>
</reference>
<dbReference type="AlphaFoldDB" id="A0A8C8DMX9"/>
<accession>A0A8C8DMX9</accession>
<name>A0A8C8DMX9_9TELE</name>
<organism evidence="1 2">
    <name type="scientific">Oryzias sinensis</name>
    <name type="common">Chinese medaka</name>
    <dbReference type="NCBI Taxonomy" id="183150"/>
    <lineage>
        <taxon>Eukaryota</taxon>
        <taxon>Metazoa</taxon>
        <taxon>Chordata</taxon>
        <taxon>Craniata</taxon>
        <taxon>Vertebrata</taxon>
        <taxon>Euteleostomi</taxon>
        <taxon>Actinopterygii</taxon>
        <taxon>Neopterygii</taxon>
        <taxon>Teleostei</taxon>
        <taxon>Neoteleostei</taxon>
        <taxon>Acanthomorphata</taxon>
        <taxon>Ovalentaria</taxon>
        <taxon>Atherinomorphae</taxon>
        <taxon>Beloniformes</taxon>
        <taxon>Adrianichthyidae</taxon>
        <taxon>Oryziinae</taxon>
        <taxon>Oryzias</taxon>
    </lineage>
</organism>
<protein>
    <submittedName>
        <fullName evidence="1">Uncharacterized protein</fullName>
    </submittedName>
</protein>
<dbReference type="Proteomes" id="UP000694383">
    <property type="component" value="Unplaced"/>
</dbReference>
<evidence type="ECO:0000313" key="1">
    <source>
        <dbReference type="Ensembl" id="ENSOSIP00000017431.1"/>
    </source>
</evidence>